<name>G2YGI7_BOTF4</name>
<dbReference type="Proteomes" id="UP000008177">
    <property type="component" value="Unplaced contigs"/>
</dbReference>
<evidence type="ECO:0000313" key="2">
    <source>
        <dbReference type="Proteomes" id="UP000008177"/>
    </source>
</evidence>
<sequence>MAPSLCTRQQTLHTWHRQTSLAAFDTSEGTYGVFTSSLSSSSAIERTKDILGTNHT</sequence>
<dbReference type="HOGENOM" id="CLU_3013954_0_0_1"/>
<dbReference type="EMBL" id="FQ790330">
    <property type="protein sequence ID" value="CCD50885.1"/>
    <property type="molecule type" value="Genomic_DNA"/>
</dbReference>
<evidence type="ECO:0000313" key="1">
    <source>
        <dbReference type="EMBL" id="CCD50885.1"/>
    </source>
</evidence>
<organism evidence="1 2">
    <name type="scientific">Botryotinia fuckeliana (strain T4)</name>
    <name type="common">Noble rot fungus</name>
    <name type="synonym">Botrytis cinerea</name>
    <dbReference type="NCBI Taxonomy" id="999810"/>
    <lineage>
        <taxon>Eukaryota</taxon>
        <taxon>Fungi</taxon>
        <taxon>Dikarya</taxon>
        <taxon>Ascomycota</taxon>
        <taxon>Pezizomycotina</taxon>
        <taxon>Leotiomycetes</taxon>
        <taxon>Helotiales</taxon>
        <taxon>Sclerotiniaceae</taxon>
        <taxon>Botrytis</taxon>
    </lineage>
</organism>
<accession>G2YGI7</accession>
<proteinExistence type="predicted"/>
<reference evidence="2" key="1">
    <citation type="journal article" date="2011" name="PLoS Genet.">
        <title>Genomic analysis of the necrotrophic fungal pathogens Sclerotinia sclerotiorum and Botrytis cinerea.</title>
        <authorList>
            <person name="Amselem J."/>
            <person name="Cuomo C.A."/>
            <person name="van Kan J.A."/>
            <person name="Viaud M."/>
            <person name="Benito E.P."/>
            <person name="Couloux A."/>
            <person name="Coutinho P.M."/>
            <person name="de Vries R.P."/>
            <person name="Dyer P.S."/>
            <person name="Fillinger S."/>
            <person name="Fournier E."/>
            <person name="Gout L."/>
            <person name="Hahn M."/>
            <person name="Kohn L."/>
            <person name="Lapalu N."/>
            <person name="Plummer K.M."/>
            <person name="Pradier J.M."/>
            <person name="Quevillon E."/>
            <person name="Sharon A."/>
            <person name="Simon A."/>
            <person name="ten Have A."/>
            <person name="Tudzynski B."/>
            <person name="Tudzynski P."/>
            <person name="Wincker P."/>
            <person name="Andrew M."/>
            <person name="Anthouard V."/>
            <person name="Beever R.E."/>
            <person name="Beffa R."/>
            <person name="Benoit I."/>
            <person name="Bouzid O."/>
            <person name="Brault B."/>
            <person name="Chen Z."/>
            <person name="Choquer M."/>
            <person name="Collemare J."/>
            <person name="Cotton P."/>
            <person name="Danchin E.G."/>
            <person name="Da Silva C."/>
            <person name="Gautier A."/>
            <person name="Giraud C."/>
            <person name="Giraud T."/>
            <person name="Gonzalez C."/>
            <person name="Grossetete S."/>
            <person name="Guldener U."/>
            <person name="Henrissat B."/>
            <person name="Howlett B.J."/>
            <person name="Kodira C."/>
            <person name="Kretschmer M."/>
            <person name="Lappartient A."/>
            <person name="Leroch M."/>
            <person name="Levis C."/>
            <person name="Mauceli E."/>
            <person name="Neuveglise C."/>
            <person name="Oeser B."/>
            <person name="Pearson M."/>
            <person name="Poulain J."/>
            <person name="Poussereau N."/>
            <person name="Quesneville H."/>
            <person name="Rascle C."/>
            <person name="Schumacher J."/>
            <person name="Segurens B."/>
            <person name="Sexton A."/>
            <person name="Silva E."/>
            <person name="Sirven C."/>
            <person name="Soanes D.M."/>
            <person name="Talbot N.J."/>
            <person name="Templeton M."/>
            <person name="Yandava C."/>
            <person name="Yarden O."/>
            <person name="Zeng Q."/>
            <person name="Rollins J.A."/>
            <person name="Lebrun M.H."/>
            <person name="Dickman M."/>
        </authorList>
    </citation>
    <scope>NUCLEOTIDE SEQUENCE [LARGE SCALE GENOMIC DNA]</scope>
    <source>
        <strain evidence="2">T4</strain>
    </source>
</reference>
<protein>
    <submittedName>
        <fullName evidence="1">Uncharacterized protein</fullName>
    </submittedName>
</protein>
<dbReference type="AlphaFoldDB" id="G2YGI7"/>
<gene>
    <name evidence="1" type="ORF">BofuT4_P086640.1</name>
</gene>
<dbReference type="InParanoid" id="G2YGI7"/>